<reference evidence="7 8" key="1">
    <citation type="submission" date="2020-06" db="EMBL/GenBank/DDBJ databases">
        <title>WGS assembly of Ceratodon purpureus strain R40.</title>
        <authorList>
            <person name="Carey S.B."/>
            <person name="Jenkins J."/>
            <person name="Shu S."/>
            <person name="Lovell J.T."/>
            <person name="Sreedasyam A."/>
            <person name="Maumus F."/>
            <person name="Tiley G.P."/>
            <person name="Fernandez-Pozo N."/>
            <person name="Barry K."/>
            <person name="Chen C."/>
            <person name="Wang M."/>
            <person name="Lipzen A."/>
            <person name="Daum C."/>
            <person name="Saski C.A."/>
            <person name="Payton A.C."/>
            <person name="Mcbreen J.C."/>
            <person name="Conrad R.E."/>
            <person name="Kollar L.M."/>
            <person name="Olsson S."/>
            <person name="Huttunen S."/>
            <person name="Landis J.B."/>
            <person name="Wickett N.J."/>
            <person name="Johnson M.G."/>
            <person name="Rensing S.A."/>
            <person name="Grimwood J."/>
            <person name="Schmutz J."/>
            <person name="Mcdaniel S.F."/>
        </authorList>
    </citation>
    <scope>NUCLEOTIDE SEQUENCE [LARGE SCALE GENOMIC DNA]</scope>
    <source>
        <strain evidence="7 8">R40</strain>
    </source>
</reference>
<dbReference type="Gene3D" id="3.30.420.150">
    <property type="entry name" value="Exopolyphosphatase. Domain 2"/>
    <property type="match status" value="1"/>
</dbReference>
<name>A0A8T0GFW7_CERPU</name>
<evidence type="ECO:0000313" key="8">
    <source>
        <dbReference type="Proteomes" id="UP000822688"/>
    </source>
</evidence>
<gene>
    <name evidence="7" type="ORF">KC19_11G024500</name>
</gene>
<evidence type="ECO:0000256" key="2">
    <source>
        <dbReference type="ARBA" id="ARBA00022801"/>
    </source>
</evidence>
<dbReference type="InterPro" id="IPR000407">
    <property type="entry name" value="GDA1_CD39_NTPase"/>
</dbReference>
<dbReference type="EMBL" id="CM026432">
    <property type="protein sequence ID" value="KAG0556082.1"/>
    <property type="molecule type" value="Genomic_DNA"/>
</dbReference>
<keyword evidence="6" id="KW-1133">Transmembrane helix</keyword>
<feature type="transmembrane region" description="Helical" evidence="6">
    <location>
        <begin position="66"/>
        <end position="87"/>
    </location>
</feature>
<dbReference type="Proteomes" id="UP000822688">
    <property type="component" value="Chromosome 11"/>
</dbReference>
<keyword evidence="6" id="KW-0472">Membrane</keyword>
<dbReference type="CDD" id="cd24041">
    <property type="entry name" value="ASKHA_NBD_AtAPY1-like"/>
    <property type="match status" value="1"/>
</dbReference>
<evidence type="ECO:0000256" key="5">
    <source>
        <dbReference type="RuleBase" id="RU003833"/>
    </source>
</evidence>
<dbReference type="Pfam" id="PF01150">
    <property type="entry name" value="GDA1_CD39"/>
    <property type="match status" value="1"/>
</dbReference>
<dbReference type="GO" id="GO:0005524">
    <property type="term" value="F:ATP binding"/>
    <property type="evidence" value="ECO:0007669"/>
    <property type="project" value="UniProtKB-KW"/>
</dbReference>
<dbReference type="GO" id="GO:0016020">
    <property type="term" value="C:membrane"/>
    <property type="evidence" value="ECO:0007669"/>
    <property type="project" value="TreeGrafter"/>
</dbReference>
<evidence type="ECO:0000313" key="7">
    <source>
        <dbReference type="EMBL" id="KAG0556082.1"/>
    </source>
</evidence>
<keyword evidence="8" id="KW-1185">Reference proteome</keyword>
<keyword evidence="4" id="KW-0547">Nucleotide-binding</keyword>
<dbReference type="PANTHER" id="PTHR11782">
    <property type="entry name" value="ADENOSINE/GUANOSINE DIPHOSPHATASE"/>
    <property type="match status" value="1"/>
</dbReference>
<evidence type="ECO:0008006" key="9">
    <source>
        <dbReference type="Google" id="ProtNLM"/>
    </source>
</evidence>
<feature type="binding site" evidence="4">
    <location>
        <begin position="272"/>
        <end position="276"/>
    </location>
    <ligand>
        <name>ATP</name>
        <dbReference type="ChEBI" id="CHEBI:30616"/>
    </ligand>
</feature>
<proteinExistence type="inferred from homology"/>
<organism evidence="7 8">
    <name type="scientific">Ceratodon purpureus</name>
    <name type="common">Fire moss</name>
    <name type="synonym">Dicranum purpureum</name>
    <dbReference type="NCBI Taxonomy" id="3225"/>
    <lineage>
        <taxon>Eukaryota</taxon>
        <taxon>Viridiplantae</taxon>
        <taxon>Streptophyta</taxon>
        <taxon>Embryophyta</taxon>
        <taxon>Bryophyta</taxon>
        <taxon>Bryophytina</taxon>
        <taxon>Bryopsida</taxon>
        <taxon>Dicranidae</taxon>
        <taxon>Pseudoditrichales</taxon>
        <taxon>Ditrichaceae</taxon>
        <taxon>Ceratodon</taxon>
    </lineage>
</organism>
<keyword evidence="4" id="KW-0067">ATP-binding</keyword>
<dbReference type="PROSITE" id="PS01238">
    <property type="entry name" value="GDA1_CD39_NTPASE"/>
    <property type="match status" value="1"/>
</dbReference>
<protein>
    <recommendedName>
        <fullName evidence="9">Apyrase</fullName>
    </recommendedName>
</protein>
<accession>A0A8T0GFW7</accession>
<keyword evidence="6" id="KW-0812">Transmembrane</keyword>
<dbReference type="OrthoDB" id="6372431at2759"/>
<dbReference type="GO" id="GO:0017110">
    <property type="term" value="F:nucleoside diphosphate phosphatase activity"/>
    <property type="evidence" value="ECO:0007669"/>
    <property type="project" value="TreeGrafter"/>
</dbReference>
<dbReference type="Gene3D" id="3.30.420.40">
    <property type="match status" value="1"/>
</dbReference>
<evidence type="ECO:0000256" key="4">
    <source>
        <dbReference type="PIRSR" id="PIRSR600407-2"/>
    </source>
</evidence>
<dbReference type="PANTHER" id="PTHR11782:SF83">
    <property type="entry name" value="GUANOSINE-DIPHOSPHATASE"/>
    <property type="match status" value="1"/>
</dbReference>
<dbReference type="GO" id="GO:0009134">
    <property type="term" value="P:nucleoside diphosphate catabolic process"/>
    <property type="evidence" value="ECO:0007669"/>
    <property type="project" value="TreeGrafter"/>
</dbReference>
<evidence type="ECO:0000256" key="1">
    <source>
        <dbReference type="ARBA" id="ARBA00009283"/>
    </source>
</evidence>
<comment type="caution">
    <text evidence="7">The sequence shown here is derived from an EMBL/GenBank/DDBJ whole genome shotgun (WGS) entry which is preliminary data.</text>
</comment>
<evidence type="ECO:0000256" key="3">
    <source>
        <dbReference type="PIRSR" id="PIRSR600407-1"/>
    </source>
</evidence>
<feature type="active site" description="Proton acceptor" evidence="3">
    <location>
        <position position="242"/>
    </location>
</feature>
<dbReference type="AlphaFoldDB" id="A0A8T0GFW7"/>
<comment type="similarity">
    <text evidence="1 5">Belongs to the GDA1/CD39 NTPase family.</text>
</comment>
<sequence length="522" mass="57019">MFDDCVHFDYLQVYLLLNTSPWPEIIKTLKMYADEAGTGAVTEELLGQSNWPRHRKQPFSEKCHRYRGVVFAVCVSLALISVILVLMPQTTDLHIDASIDTNSELLNDNARVSDQKRYAVIFDAGSTGSRVHVYAFDKDLQLVKLDSGELEVLVRKKPGLSSYALNPKAGAESLQSLLKVALEAVPADQQSTTPVLLGATAGLRLLPGNQSHNLLNEVDILLQNSAFKFKSEWVSIIDGTQEGSYQWVTVNYLLNHLGKVYDQTVGTVDLGGGSVQMAYALSDEDSSKAPEPKDGEQAYIRKMNLMGVSYNLYVHSYLNYGLLAARAEVLKRVGESETCPCLGKGYEGSYIYGGQSFNATASPDGGDYGKCNDLVVEALNADAACESIQCTFGGVWSGGGGDGIKSLVVASYFFDRALDAGIIKDAEALEAEVKPSDYEDAAKKICSLSVGELATEYPHVEQDTREFLCMDLTYEYTLLTTGFQVDPSTTFNLVRKVEYSGSHVETSWPLGAAIELVSLNKQ</sequence>
<keyword evidence="2 5" id="KW-0378">Hydrolase</keyword>
<evidence type="ECO:0000256" key="6">
    <source>
        <dbReference type="SAM" id="Phobius"/>
    </source>
</evidence>